<protein>
    <submittedName>
        <fullName evidence="1">Phosphoglycerate dehydrogenase-like oxidoreductase</fullName>
    </submittedName>
</protein>
<dbReference type="PATRIC" id="fig|907348.3.peg.1952"/>
<name>H7EM05_9SPIR</name>
<keyword evidence="2" id="KW-1185">Reference proteome</keyword>
<dbReference type="eggNOG" id="COG0111">
    <property type="taxonomic scope" value="Bacteria"/>
</dbReference>
<dbReference type="STRING" id="907348.TresaDRAFT_1305"/>
<dbReference type="Gene3D" id="3.40.50.720">
    <property type="entry name" value="NAD(P)-binding Rossmann-like Domain"/>
    <property type="match status" value="2"/>
</dbReference>
<gene>
    <name evidence="1" type="ORF">TresaDRAFT_1305</name>
</gene>
<comment type="caution">
    <text evidence="1">The sequence shown here is derived from an EMBL/GenBank/DDBJ whole genome shotgun (WGS) entry which is preliminary data.</text>
</comment>
<dbReference type="AlphaFoldDB" id="H7EM05"/>
<dbReference type="Proteomes" id="UP000003571">
    <property type="component" value="Unassembled WGS sequence"/>
</dbReference>
<evidence type="ECO:0000313" key="1">
    <source>
        <dbReference type="EMBL" id="EIC01413.1"/>
    </source>
</evidence>
<accession>H7EM05</accession>
<sequence>MKAKNLLITPHVAGKLTLDCTKDKNVEMFLEDLQNFASGKVMKYIVDKKLGY</sequence>
<reference evidence="1 2" key="1">
    <citation type="submission" date="2011-09" db="EMBL/GenBank/DDBJ databases">
        <title>The draft genome of Treponema saccharophilum DSM 2985.</title>
        <authorList>
            <consortium name="US DOE Joint Genome Institute (JGI-PGF)"/>
            <person name="Lucas S."/>
            <person name="Copeland A."/>
            <person name="Lapidus A."/>
            <person name="Glavina del Rio T."/>
            <person name="Dalin E."/>
            <person name="Tice H."/>
            <person name="Bruce D."/>
            <person name="Goodwin L."/>
            <person name="Pitluck S."/>
            <person name="Peters L."/>
            <person name="Kyrpides N."/>
            <person name="Mavromatis K."/>
            <person name="Ivanova N."/>
            <person name="Markowitz V."/>
            <person name="Cheng J.-F."/>
            <person name="Hugenholtz P."/>
            <person name="Woyke T."/>
            <person name="Wu D."/>
            <person name="Gronow S."/>
            <person name="Wellnitz S."/>
            <person name="Brambilla E."/>
            <person name="Klenk H.-P."/>
            <person name="Eisen J.A."/>
        </authorList>
    </citation>
    <scope>NUCLEOTIDE SEQUENCE [LARGE SCALE GENOMIC DNA]</scope>
    <source>
        <strain evidence="1 2">DSM 2985</strain>
    </source>
</reference>
<evidence type="ECO:0000313" key="2">
    <source>
        <dbReference type="Proteomes" id="UP000003571"/>
    </source>
</evidence>
<proteinExistence type="predicted"/>
<dbReference type="EMBL" id="AGRW01000050">
    <property type="protein sequence ID" value="EIC01413.1"/>
    <property type="molecule type" value="Genomic_DNA"/>
</dbReference>
<organism evidence="1 2">
    <name type="scientific">Treponema saccharophilum DSM 2985</name>
    <dbReference type="NCBI Taxonomy" id="907348"/>
    <lineage>
        <taxon>Bacteria</taxon>
        <taxon>Pseudomonadati</taxon>
        <taxon>Spirochaetota</taxon>
        <taxon>Spirochaetia</taxon>
        <taxon>Spirochaetales</taxon>
        <taxon>Treponemataceae</taxon>
        <taxon>Treponema</taxon>
    </lineage>
</organism>